<accession>S8DL06</accession>
<dbReference type="OrthoDB" id="877633at2759"/>
<evidence type="ECO:0000256" key="6">
    <source>
        <dbReference type="ARBA" id="ARBA00023242"/>
    </source>
</evidence>
<dbReference type="Gene3D" id="1.20.1250.40">
    <property type="match status" value="1"/>
</dbReference>
<dbReference type="InterPro" id="IPR038846">
    <property type="entry name" value="RPC9"/>
</dbReference>
<dbReference type="GO" id="GO:0005666">
    <property type="term" value="C:RNA polymerase III complex"/>
    <property type="evidence" value="ECO:0007669"/>
    <property type="project" value="InterPro"/>
</dbReference>
<dbReference type="InterPro" id="IPR038324">
    <property type="entry name" value="Rpb4/RPC9_sf"/>
</dbReference>
<sequence>NVGPLTNYEVLEALRSRPARPDSESKVCVLCFIRYRFILKYLQRTAAKNQTRKMVQDCAKAFESFDLSVAEVLNTINLRPRSEVEIYTVF</sequence>
<keyword evidence="6" id="KW-0539">Nucleus</keyword>
<comment type="subcellular location">
    <subcellularLocation>
        <location evidence="1">Nucleus</location>
    </subcellularLocation>
</comment>
<feature type="non-terminal residue" evidence="7">
    <location>
        <position position="90"/>
    </location>
</feature>
<dbReference type="InterPro" id="IPR005574">
    <property type="entry name" value="Rpb4/RPC9"/>
</dbReference>
<dbReference type="PANTHER" id="PTHR15561:SF0">
    <property type="entry name" value="DNA-DIRECTED RNA POLYMERASE III SUBUNIT RPC9"/>
    <property type="match status" value="1"/>
</dbReference>
<comment type="caution">
    <text evidence="7">The sequence shown here is derived from an EMBL/GenBank/DDBJ whole genome shotgun (WGS) entry which is preliminary data.</text>
</comment>
<dbReference type="Pfam" id="PF03874">
    <property type="entry name" value="RNA_pol_Rpb4"/>
    <property type="match status" value="1"/>
</dbReference>
<reference evidence="7 8" key="1">
    <citation type="journal article" date="2013" name="BMC Genomics">
        <title>The miniature genome of a carnivorous plant Genlisea aurea contains a low number of genes and short non-coding sequences.</title>
        <authorList>
            <person name="Leushkin E.V."/>
            <person name="Sutormin R.A."/>
            <person name="Nabieva E.R."/>
            <person name="Penin A.A."/>
            <person name="Kondrashov A.S."/>
            <person name="Logacheva M.D."/>
        </authorList>
    </citation>
    <scope>NUCLEOTIDE SEQUENCE [LARGE SCALE GENOMIC DNA]</scope>
</reference>
<evidence type="ECO:0000256" key="4">
    <source>
        <dbReference type="ARBA" id="ARBA00022478"/>
    </source>
</evidence>
<evidence type="ECO:0000256" key="1">
    <source>
        <dbReference type="ARBA" id="ARBA00004123"/>
    </source>
</evidence>
<dbReference type="EMBL" id="AUSU01005421">
    <property type="protein sequence ID" value="EPS63538.1"/>
    <property type="molecule type" value="Genomic_DNA"/>
</dbReference>
<evidence type="ECO:0000313" key="7">
    <source>
        <dbReference type="EMBL" id="EPS63538.1"/>
    </source>
</evidence>
<evidence type="ECO:0000313" key="8">
    <source>
        <dbReference type="Proteomes" id="UP000015453"/>
    </source>
</evidence>
<protein>
    <recommendedName>
        <fullName evidence="3">DNA-directed RNA polymerase III subunit RPC9</fullName>
    </recommendedName>
</protein>
<evidence type="ECO:0000256" key="2">
    <source>
        <dbReference type="ARBA" id="ARBA00006898"/>
    </source>
</evidence>
<feature type="non-terminal residue" evidence="7">
    <location>
        <position position="1"/>
    </location>
</feature>
<keyword evidence="5" id="KW-0804">Transcription</keyword>
<evidence type="ECO:0000256" key="3">
    <source>
        <dbReference type="ARBA" id="ARBA00016672"/>
    </source>
</evidence>
<dbReference type="GO" id="GO:0000166">
    <property type="term" value="F:nucleotide binding"/>
    <property type="evidence" value="ECO:0007669"/>
    <property type="project" value="InterPro"/>
</dbReference>
<comment type="similarity">
    <text evidence="2">Belongs to the eukaryotic RPC9 RNA polymerase subunit family.</text>
</comment>
<name>S8DL06_9LAMI</name>
<dbReference type="GO" id="GO:0006384">
    <property type="term" value="P:transcription initiation at RNA polymerase III promoter"/>
    <property type="evidence" value="ECO:0007669"/>
    <property type="project" value="InterPro"/>
</dbReference>
<dbReference type="SUPFAM" id="SSF47819">
    <property type="entry name" value="HRDC-like"/>
    <property type="match status" value="1"/>
</dbReference>
<evidence type="ECO:0000256" key="5">
    <source>
        <dbReference type="ARBA" id="ARBA00023163"/>
    </source>
</evidence>
<dbReference type="Proteomes" id="UP000015453">
    <property type="component" value="Unassembled WGS sequence"/>
</dbReference>
<keyword evidence="8" id="KW-1185">Reference proteome</keyword>
<gene>
    <name evidence="7" type="ORF">M569_11248</name>
</gene>
<proteinExistence type="inferred from homology"/>
<organism evidence="7 8">
    <name type="scientific">Genlisea aurea</name>
    <dbReference type="NCBI Taxonomy" id="192259"/>
    <lineage>
        <taxon>Eukaryota</taxon>
        <taxon>Viridiplantae</taxon>
        <taxon>Streptophyta</taxon>
        <taxon>Embryophyta</taxon>
        <taxon>Tracheophyta</taxon>
        <taxon>Spermatophyta</taxon>
        <taxon>Magnoliopsida</taxon>
        <taxon>eudicotyledons</taxon>
        <taxon>Gunneridae</taxon>
        <taxon>Pentapetalae</taxon>
        <taxon>asterids</taxon>
        <taxon>lamiids</taxon>
        <taxon>Lamiales</taxon>
        <taxon>Lentibulariaceae</taxon>
        <taxon>Genlisea</taxon>
    </lineage>
</organism>
<keyword evidence="4" id="KW-0240">DNA-directed RNA polymerase</keyword>
<dbReference type="PANTHER" id="PTHR15561">
    <property type="entry name" value="CALCITONIN GENE-RELATED PEPTIDE-RECEPTOR COMPONENT PROTEIN"/>
    <property type="match status" value="1"/>
</dbReference>
<dbReference type="AlphaFoldDB" id="S8DL06"/>
<dbReference type="InterPro" id="IPR010997">
    <property type="entry name" value="HRDC-like_sf"/>
</dbReference>